<evidence type="ECO:0000256" key="5">
    <source>
        <dbReference type="ARBA" id="ARBA00023004"/>
    </source>
</evidence>
<keyword evidence="7" id="KW-0812">Transmembrane</keyword>
<dbReference type="PANTHER" id="PTHR24305:SF187">
    <property type="entry name" value="P450, PUTATIVE (EUROFUNG)-RELATED"/>
    <property type="match status" value="1"/>
</dbReference>
<dbReference type="GO" id="GO:0016705">
    <property type="term" value="F:oxidoreductase activity, acting on paired donors, with incorporation or reduction of molecular oxygen"/>
    <property type="evidence" value="ECO:0007669"/>
    <property type="project" value="InterPro"/>
</dbReference>
<dbReference type="SUPFAM" id="SSF48264">
    <property type="entry name" value="Cytochrome P450"/>
    <property type="match status" value="1"/>
</dbReference>
<proteinExistence type="inferred from homology"/>
<keyword evidence="7" id="KW-0472">Membrane</keyword>
<dbReference type="Proteomes" id="UP000019373">
    <property type="component" value="Unassembled WGS sequence"/>
</dbReference>
<keyword evidence="4" id="KW-0560">Oxidoreductase</keyword>
<evidence type="ECO:0000256" key="4">
    <source>
        <dbReference type="ARBA" id="ARBA00023002"/>
    </source>
</evidence>
<comment type="similarity">
    <text evidence="2">Belongs to the cytochrome P450 family.</text>
</comment>
<dbReference type="EMBL" id="KE721277">
    <property type="protein sequence ID" value="ERF70950.1"/>
    <property type="molecule type" value="Genomic_DNA"/>
</dbReference>
<dbReference type="eggNOG" id="KOG0157">
    <property type="taxonomic scope" value="Eukaryota"/>
</dbReference>
<evidence type="ECO:0000256" key="7">
    <source>
        <dbReference type="SAM" id="Phobius"/>
    </source>
</evidence>
<reference evidence="9" key="1">
    <citation type="journal article" date="2014" name="BMC Genomics">
        <title>Genome characteristics reveal the impact of lichenization on lichen-forming fungus Endocarpon pusillum Hedwig (Verrucariales, Ascomycota).</title>
        <authorList>
            <person name="Wang Y.-Y."/>
            <person name="Liu B."/>
            <person name="Zhang X.-Y."/>
            <person name="Zhou Q.-M."/>
            <person name="Zhang T."/>
            <person name="Li H."/>
            <person name="Yu Y.-F."/>
            <person name="Zhang X.-L."/>
            <person name="Hao X.-Y."/>
            <person name="Wang M."/>
            <person name="Wang L."/>
            <person name="Wei J.-C."/>
        </authorList>
    </citation>
    <scope>NUCLEOTIDE SEQUENCE [LARGE SCALE GENOMIC DNA]</scope>
    <source>
        <strain evidence="9">Z07020 / HMAS-L-300199</strain>
    </source>
</reference>
<evidence type="ECO:0008006" key="10">
    <source>
        <dbReference type="Google" id="ProtNLM"/>
    </source>
</evidence>
<dbReference type="GO" id="GO:0004497">
    <property type="term" value="F:monooxygenase activity"/>
    <property type="evidence" value="ECO:0007669"/>
    <property type="project" value="UniProtKB-KW"/>
</dbReference>
<dbReference type="GO" id="GO:0005506">
    <property type="term" value="F:iron ion binding"/>
    <property type="evidence" value="ECO:0007669"/>
    <property type="project" value="InterPro"/>
</dbReference>
<keyword evidence="9" id="KW-1185">Reference proteome</keyword>
<accession>U1HL02</accession>
<dbReference type="InterPro" id="IPR036396">
    <property type="entry name" value="Cyt_P450_sf"/>
</dbReference>
<dbReference type="AlphaFoldDB" id="U1HL02"/>
<keyword evidence="3" id="KW-0479">Metal-binding</keyword>
<dbReference type="GO" id="GO:0020037">
    <property type="term" value="F:heme binding"/>
    <property type="evidence" value="ECO:0007669"/>
    <property type="project" value="InterPro"/>
</dbReference>
<dbReference type="HOGENOM" id="CLU_001570_14_10_1"/>
<evidence type="ECO:0000256" key="3">
    <source>
        <dbReference type="ARBA" id="ARBA00022723"/>
    </source>
</evidence>
<feature type="transmembrane region" description="Helical" evidence="7">
    <location>
        <begin position="12"/>
        <end position="30"/>
    </location>
</feature>
<dbReference type="InterPro" id="IPR050121">
    <property type="entry name" value="Cytochrome_P450_monoxygenase"/>
</dbReference>
<evidence type="ECO:0000256" key="2">
    <source>
        <dbReference type="ARBA" id="ARBA00010617"/>
    </source>
</evidence>
<comment type="cofactor">
    <cofactor evidence="1">
        <name>heme</name>
        <dbReference type="ChEBI" id="CHEBI:30413"/>
    </cofactor>
</comment>
<evidence type="ECO:0000256" key="6">
    <source>
        <dbReference type="ARBA" id="ARBA00023033"/>
    </source>
</evidence>
<dbReference type="GeneID" id="19241628"/>
<organism evidence="8 9">
    <name type="scientific">Endocarpon pusillum (strain Z07020 / HMAS-L-300199)</name>
    <name type="common">Lichen-forming fungus</name>
    <dbReference type="NCBI Taxonomy" id="1263415"/>
    <lineage>
        <taxon>Eukaryota</taxon>
        <taxon>Fungi</taxon>
        <taxon>Dikarya</taxon>
        <taxon>Ascomycota</taxon>
        <taxon>Pezizomycotina</taxon>
        <taxon>Eurotiomycetes</taxon>
        <taxon>Chaetothyriomycetidae</taxon>
        <taxon>Verrucariales</taxon>
        <taxon>Verrucariaceae</taxon>
        <taxon>Endocarpon</taxon>
    </lineage>
</organism>
<keyword evidence="6" id="KW-0503">Monooxygenase</keyword>
<feature type="transmembrane region" description="Helical" evidence="7">
    <location>
        <begin position="36"/>
        <end position="55"/>
    </location>
</feature>
<gene>
    <name evidence="8" type="ORF">EPUS_06735</name>
</gene>
<dbReference type="InterPro" id="IPR001128">
    <property type="entry name" value="Cyt_P450"/>
</dbReference>
<feature type="transmembrane region" description="Helical" evidence="7">
    <location>
        <begin position="67"/>
        <end position="89"/>
    </location>
</feature>
<keyword evidence="7" id="KW-1133">Transmembrane helix</keyword>
<dbReference type="Pfam" id="PF00067">
    <property type="entry name" value="p450"/>
    <property type="match status" value="1"/>
</dbReference>
<dbReference type="RefSeq" id="XP_007803404.1">
    <property type="nucleotide sequence ID" value="XM_007805213.1"/>
</dbReference>
<dbReference type="OMA" id="LMYFFAF"/>
<dbReference type="Gene3D" id="1.10.630.10">
    <property type="entry name" value="Cytochrome P450"/>
    <property type="match status" value="1"/>
</dbReference>
<dbReference type="PANTHER" id="PTHR24305">
    <property type="entry name" value="CYTOCHROME P450"/>
    <property type="match status" value="1"/>
</dbReference>
<sequence>MSTTISNTALRLLASAVTGLVAHHGLFIHGEWHLSVPSIVFGHAALACAVWYFVPHESGHLAEHLRLCGWIFTSYLGSLFTSITIYRIFFHRLRHFPGPKLAAVTKFWHVFQARNSTNYLVLQDLHKKYGTFIRTGPNEITCFHTGILDLLDGARNKNTKDQWYDVLHPRASAIFAFSTKSINEYAPRLLQQVLNLAQCIAGYGENPVKVNDVMSWFSFDAMGEFVFGDDFGMLRTSEWHPAVARQQRALALLAPLNDAIWVVCAAFVFVPFLGKVKDWMGMVKFCDERMNKRMQSSVEKLDVASWFIDEYNQLSSKWSLKRRKNLLSGNTISAIVAGSDTTRASLIALWYFMCKHPQHAEKIVAELRNVDETDSNNLAKLPHLNGVVNETLRLLPPQMTGGGRMTSAEGLWVDDTWIPGDVKVTASKYVLSRLPAAFEQPNDFIPERWYSRPELIHDERAFAPFSVELRLVAAVLLKQFKVRFADGHDPETLWRDLRDQVTAQPGECWCVFEPREAGA</sequence>
<protein>
    <recommendedName>
        <fullName evidence="10">Cytochrome P450</fullName>
    </recommendedName>
</protein>
<name>U1HL02_ENDPU</name>
<evidence type="ECO:0000313" key="9">
    <source>
        <dbReference type="Proteomes" id="UP000019373"/>
    </source>
</evidence>
<keyword evidence="5" id="KW-0408">Iron</keyword>
<evidence type="ECO:0000313" key="8">
    <source>
        <dbReference type="EMBL" id="ERF70950.1"/>
    </source>
</evidence>
<dbReference type="OrthoDB" id="6692864at2759"/>
<evidence type="ECO:0000256" key="1">
    <source>
        <dbReference type="ARBA" id="ARBA00001971"/>
    </source>
</evidence>